<sequence length="96" mass="11182">HVIATKTYLSYKQQQQTNSNILKQLNPYRAMQIRKNRDRIIKICATLRFLARQMSLLFIIYISSNQGNLLEILRWASENDTLIKAIFDDSTGIPPI</sequence>
<accession>A0A821KJH2</accession>
<reference evidence="1" key="1">
    <citation type="submission" date="2021-02" db="EMBL/GenBank/DDBJ databases">
        <authorList>
            <person name="Nowell W R."/>
        </authorList>
    </citation>
    <scope>NUCLEOTIDE SEQUENCE</scope>
</reference>
<name>A0A821KJH2_9BILA</name>
<feature type="non-terminal residue" evidence="1">
    <location>
        <position position="1"/>
    </location>
</feature>
<dbReference type="EMBL" id="CAJOBR010003464">
    <property type="protein sequence ID" value="CAF4739067.1"/>
    <property type="molecule type" value="Genomic_DNA"/>
</dbReference>
<evidence type="ECO:0000313" key="1">
    <source>
        <dbReference type="EMBL" id="CAF4739067.1"/>
    </source>
</evidence>
<protein>
    <submittedName>
        <fullName evidence="1">Uncharacterized protein</fullName>
    </submittedName>
</protein>
<organism evidence="1 2">
    <name type="scientific">Rotaria socialis</name>
    <dbReference type="NCBI Taxonomy" id="392032"/>
    <lineage>
        <taxon>Eukaryota</taxon>
        <taxon>Metazoa</taxon>
        <taxon>Spiralia</taxon>
        <taxon>Gnathifera</taxon>
        <taxon>Rotifera</taxon>
        <taxon>Eurotatoria</taxon>
        <taxon>Bdelloidea</taxon>
        <taxon>Philodinida</taxon>
        <taxon>Philodinidae</taxon>
        <taxon>Rotaria</taxon>
    </lineage>
</organism>
<gene>
    <name evidence="1" type="ORF">QYT958_LOCUS20169</name>
</gene>
<proteinExistence type="predicted"/>
<evidence type="ECO:0000313" key="2">
    <source>
        <dbReference type="Proteomes" id="UP000663848"/>
    </source>
</evidence>
<dbReference type="Proteomes" id="UP000663848">
    <property type="component" value="Unassembled WGS sequence"/>
</dbReference>
<comment type="caution">
    <text evidence="1">The sequence shown here is derived from an EMBL/GenBank/DDBJ whole genome shotgun (WGS) entry which is preliminary data.</text>
</comment>
<dbReference type="AlphaFoldDB" id="A0A821KJH2"/>